<sequence>MKKVAILVSTALLIGTLLAACGGEAPAPSGSAGRTAEAKPPEPVTLKVLWTGREDSFNDRVNNPIVKAKLPHVSFEFYSLNQGLENLLMSGVKFDLMNITTKVFFEAVRLKLTSDMTGLLQTHQFDMGRFLPEHVEAIRLLTGDGKLYAVPDKANFPYAYHALVFNKDIFDKFAVPYPKDNMTWDEVVELAKRVQRVDGGTAYTGLGLGTSQYMYEQSALHYQNKQRKVDLSNPLFGKIFHIYQKAYNVIGKDPLGNVDAFMKDKNVAMFAGHVGVLIEEATRQKDTLPNWDIVTFPVFEETPNSAPPINGVYMVASTSEHKDETIRLIDAILSKDNTKAIEDGYMNPEFAKKNINAVKAPKQSLYVPGAFDTQGNALFNKKIRELNKNGGDINTSQREMQEELQKVVDGSP</sequence>
<feature type="region of interest" description="Disordered" evidence="6">
    <location>
        <begin position="389"/>
        <end position="412"/>
    </location>
</feature>
<keyword evidence="9" id="KW-1185">Reference proteome</keyword>
<evidence type="ECO:0000313" key="9">
    <source>
        <dbReference type="Proteomes" id="UP001589619"/>
    </source>
</evidence>
<dbReference type="Proteomes" id="UP001589619">
    <property type="component" value="Unassembled WGS sequence"/>
</dbReference>
<dbReference type="SUPFAM" id="SSF53850">
    <property type="entry name" value="Periplasmic binding protein-like II"/>
    <property type="match status" value="1"/>
</dbReference>
<evidence type="ECO:0000256" key="2">
    <source>
        <dbReference type="ARBA" id="ARBA00022729"/>
    </source>
</evidence>
<dbReference type="PANTHER" id="PTHR43649">
    <property type="entry name" value="ARABINOSE-BINDING PROTEIN-RELATED"/>
    <property type="match status" value="1"/>
</dbReference>
<evidence type="ECO:0000256" key="6">
    <source>
        <dbReference type="SAM" id="MobiDB-lite"/>
    </source>
</evidence>
<dbReference type="Gene3D" id="3.40.190.10">
    <property type="entry name" value="Periplasmic binding protein-like II"/>
    <property type="match status" value="1"/>
</dbReference>
<keyword evidence="2 7" id="KW-0732">Signal</keyword>
<evidence type="ECO:0000256" key="1">
    <source>
        <dbReference type="ARBA" id="ARBA00022475"/>
    </source>
</evidence>
<evidence type="ECO:0000256" key="4">
    <source>
        <dbReference type="ARBA" id="ARBA00023139"/>
    </source>
</evidence>
<feature type="chain" id="PRO_5047341316" evidence="7">
    <location>
        <begin position="20"/>
        <end position="412"/>
    </location>
</feature>
<feature type="signal peptide" evidence="7">
    <location>
        <begin position="1"/>
        <end position="19"/>
    </location>
</feature>
<keyword evidence="4" id="KW-0564">Palmitate</keyword>
<dbReference type="RefSeq" id="WP_344908114.1">
    <property type="nucleotide sequence ID" value="NZ_BAAAYO010000006.1"/>
</dbReference>
<dbReference type="InterPro" id="IPR050490">
    <property type="entry name" value="Bact_solute-bd_prot1"/>
</dbReference>
<dbReference type="PANTHER" id="PTHR43649:SF33">
    <property type="entry name" value="POLYGALACTURONAN_RHAMNOGALACTURONAN-BINDING PROTEIN YTCQ"/>
    <property type="match status" value="1"/>
</dbReference>
<dbReference type="Pfam" id="PF01547">
    <property type="entry name" value="SBP_bac_1"/>
    <property type="match status" value="1"/>
</dbReference>
<comment type="caution">
    <text evidence="8">The sequence shown here is derived from an EMBL/GenBank/DDBJ whole genome shotgun (WGS) entry which is preliminary data.</text>
</comment>
<gene>
    <name evidence="8" type="ORF">ACFFNY_27415</name>
</gene>
<evidence type="ECO:0000313" key="8">
    <source>
        <dbReference type="EMBL" id="MFB9755321.1"/>
    </source>
</evidence>
<protein>
    <submittedName>
        <fullName evidence="8">ABC transporter substrate-binding protein</fullName>
    </submittedName>
</protein>
<accession>A0ABV5W4I5</accession>
<evidence type="ECO:0000256" key="5">
    <source>
        <dbReference type="ARBA" id="ARBA00023288"/>
    </source>
</evidence>
<evidence type="ECO:0000256" key="3">
    <source>
        <dbReference type="ARBA" id="ARBA00023136"/>
    </source>
</evidence>
<dbReference type="InterPro" id="IPR006059">
    <property type="entry name" value="SBP"/>
</dbReference>
<reference evidence="8 9" key="1">
    <citation type="submission" date="2024-09" db="EMBL/GenBank/DDBJ databases">
        <authorList>
            <person name="Sun Q."/>
            <person name="Mori K."/>
        </authorList>
    </citation>
    <scope>NUCLEOTIDE SEQUENCE [LARGE SCALE GENOMIC DNA]</scope>
    <source>
        <strain evidence="8 9">JCM 12520</strain>
    </source>
</reference>
<name>A0ABV5W4I5_9BACL</name>
<proteinExistence type="predicted"/>
<dbReference type="EMBL" id="JBHMAG010000018">
    <property type="protein sequence ID" value="MFB9755321.1"/>
    <property type="molecule type" value="Genomic_DNA"/>
</dbReference>
<keyword evidence="5" id="KW-0449">Lipoprotein</keyword>
<keyword evidence="1" id="KW-1003">Cell membrane</keyword>
<organism evidence="8 9">
    <name type="scientific">Paenibacillus hodogayensis</name>
    <dbReference type="NCBI Taxonomy" id="279208"/>
    <lineage>
        <taxon>Bacteria</taxon>
        <taxon>Bacillati</taxon>
        <taxon>Bacillota</taxon>
        <taxon>Bacilli</taxon>
        <taxon>Bacillales</taxon>
        <taxon>Paenibacillaceae</taxon>
        <taxon>Paenibacillus</taxon>
    </lineage>
</organism>
<evidence type="ECO:0000256" key="7">
    <source>
        <dbReference type="SAM" id="SignalP"/>
    </source>
</evidence>
<keyword evidence="3" id="KW-0472">Membrane</keyword>
<dbReference type="PROSITE" id="PS51257">
    <property type="entry name" value="PROKAR_LIPOPROTEIN"/>
    <property type="match status" value="1"/>
</dbReference>